<dbReference type="EMBL" id="BK014758">
    <property type="protein sequence ID" value="DAD74300.1"/>
    <property type="molecule type" value="Genomic_DNA"/>
</dbReference>
<accession>A0A8S5LWF9</accession>
<dbReference type="InterPro" id="IPR009057">
    <property type="entry name" value="Homeodomain-like_sf"/>
</dbReference>
<dbReference type="Pfam" id="PF08765">
    <property type="entry name" value="Mor"/>
    <property type="match status" value="1"/>
</dbReference>
<evidence type="ECO:0000313" key="2">
    <source>
        <dbReference type="EMBL" id="DAD74300.1"/>
    </source>
</evidence>
<name>A0A8S5LWF9_9CAUD</name>
<dbReference type="SUPFAM" id="SSF46689">
    <property type="entry name" value="Homeodomain-like"/>
    <property type="match status" value="1"/>
</dbReference>
<reference evidence="2" key="1">
    <citation type="journal article" date="2021" name="Proc. Natl. Acad. Sci. U.S.A.">
        <title>A Catalog of Tens of Thousands of Viruses from Human Metagenomes Reveals Hidden Associations with Chronic Diseases.</title>
        <authorList>
            <person name="Tisza M.J."/>
            <person name="Buck C.B."/>
        </authorList>
    </citation>
    <scope>NUCLEOTIDE SEQUENCE</scope>
    <source>
        <strain evidence="2">CtabX13</strain>
    </source>
</reference>
<organism evidence="2">
    <name type="scientific">Siphoviridae sp. ctabX13</name>
    <dbReference type="NCBI Taxonomy" id="2826389"/>
    <lineage>
        <taxon>Viruses</taxon>
        <taxon>Duplodnaviria</taxon>
        <taxon>Heunggongvirae</taxon>
        <taxon>Uroviricota</taxon>
        <taxon>Caudoviricetes</taxon>
    </lineage>
</organism>
<protein>
    <submittedName>
        <fullName evidence="2">Mor transcription activator family</fullName>
    </submittedName>
</protein>
<dbReference type="Gene3D" id="1.10.10.60">
    <property type="entry name" value="Homeodomain-like"/>
    <property type="match status" value="1"/>
</dbReference>
<proteinExistence type="predicted"/>
<feature type="domain" description="Mor transcription activator" evidence="1">
    <location>
        <begin position="15"/>
        <end position="87"/>
    </location>
</feature>
<sequence length="102" mass="11812">MEELDIRAEDLSENNREYARVIGIEALLKLCKEFGGTPIYLPKIEEIRRPALYRLIKKEYLETDISMGAIARKYGVSESTVYRLVRDESGRKNIPGQLNMFD</sequence>
<evidence type="ECO:0000259" key="1">
    <source>
        <dbReference type="Pfam" id="PF08765"/>
    </source>
</evidence>
<dbReference type="InterPro" id="IPR014875">
    <property type="entry name" value="Mor_transcription_activator"/>
</dbReference>